<evidence type="ECO:0000259" key="4">
    <source>
        <dbReference type="Pfam" id="PF01420"/>
    </source>
</evidence>
<organism evidence="5 6">
    <name type="scientific">Flavobacterium sangjuense</name>
    <dbReference type="NCBI Taxonomy" id="2518177"/>
    <lineage>
        <taxon>Bacteria</taxon>
        <taxon>Pseudomonadati</taxon>
        <taxon>Bacteroidota</taxon>
        <taxon>Flavobacteriia</taxon>
        <taxon>Flavobacteriales</taxon>
        <taxon>Flavobacteriaceae</taxon>
        <taxon>Flavobacterium</taxon>
    </lineage>
</organism>
<dbReference type="OrthoDB" id="9816225at2"/>
<dbReference type="CDD" id="cd17282">
    <property type="entry name" value="RMtype1_S_Eco16444ORF1681_TRD1-CR1_like"/>
    <property type="match status" value="1"/>
</dbReference>
<proteinExistence type="inferred from homology"/>
<reference evidence="5 6" key="1">
    <citation type="submission" date="2019-04" db="EMBL/GenBank/DDBJ databases">
        <title>Flavobacterium sp. GS03.</title>
        <authorList>
            <person name="Kim H."/>
        </authorList>
    </citation>
    <scope>NUCLEOTIDE SEQUENCE [LARGE SCALE GENOMIC DNA]</scope>
    <source>
        <strain evidence="5 6">GS03</strain>
    </source>
</reference>
<dbReference type="GO" id="GO:0003677">
    <property type="term" value="F:DNA binding"/>
    <property type="evidence" value="ECO:0007669"/>
    <property type="project" value="UniProtKB-KW"/>
</dbReference>
<dbReference type="InterPro" id="IPR044946">
    <property type="entry name" value="Restrct_endonuc_typeI_TRD_sf"/>
</dbReference>
<dbReference type="PANTHER" id="PTHR43140:SF1">
    <property type="entry name" value="TYPE I RESTRICTION ENZYME ECOKI SPECIFICITY SUBUNIT"/>
    <property type="match status" value="1"/>
</dbReference>
<keyword evidence="6" id="KW-1185">Reference proteome</keyword>
<feature type="domain" description="Type I restriction modification DNA specificity" evidence="4">
    <location>
        <begin position="38"/>
        <end position="156"/>
    </location>
</feature>
<name>A0A4P7PVW3_9FLAO</name>
<accession>A0A4P7PVW3</accession>
<keyword evidence="3" id="KW-0238">DNA-binding</keyword>
<keyword evidence="2" id="KW-0680">Restriction system</keyword>
<dbReference type="PANTHER" id="PTHR43140">
    <property type="entry name" value="TYPE-1 RESTRICTION ENZYME ECOKI SPECIFICITY PROTEIN"/>
    <property type="match status" value="1"/>
</dbReference>
<dbReference type="RefSeq" id="WP_136152730.1">
    <property type="nucleotide sequence ID" value="NZ_CP038810.1"/>
</dbReference>
<sequence>MNFKKYKLKDLIDNFSVRAREYGGSEGLEFLGVSNDDGIVKSKSAAEHKGEEYKIIEKGCFAYNPYRINIGSIAYHNEDIKGLISPAYVVFKTKPNSIKDNLLFKFLKSSEGLRQIRFHGRGTVRQALRFEDLCKIEISIPTYEEQEKLISSIEKTEIESNIISSELTHQLDLIKQLRQAFLREAMQGKLCQADSVKANETGQHLLEKIKAEKANLITDKKLKKEKELQTITTDEIPFEIPKNWAWCRLGDTGNLKRGKSKHRPRNDEELFIGGTIPFIQTGDVSKAKYNNDLITTINGYYNDFGLKQSELQNKGTLCITIAANIAECGFLDFDACLPDSIVCYLAIDKIIEKYVYYYLKTAKDELERFAPATAQKNINLGILNDLKIPFPPLHEQEQIVTKLEELMTFCVGLEQSIKESQGYNEMLLQQVLREALQQPKDESKVIVLKSRKIEQPLKTILGGHIINQCNTTDFGRVKFQKLLYLTEYFCKIDFDSHYVKKAAGPYDENLIKKIEADFNRMRFFNVIQDRTDTKRVHYTALPAASQINTIFLENFNEESVKINNLLMKLRPLSWEECEVLATIYAVWNNRLIKGEPIEDSILYNDFMAWDAQKIKYKSIFHKKLFWMKEENIIPDGWGKYVDKPDKKMA</sequence>
<dbReference type="InterPro" id="IPR000055">
    <property type="entry name" value="Restrct_endonuc_typeI_TRD"/>
</dbReference>
<evidence type="ECO:0000256" key="3">
    <source>
        <dbReference type="ARBA" id="ARBA00023125"/>
    </source>
</evidence>
<dbReference type="GO" id="GO:0009307">
    <property type="term" value="P:DNA restriction-modification system"/>
    <property type="evidence" value="ECO:0007669"/>
    <property type="project" value="UniProtKB-KW"/>
</dbReference>
<evidence type="ECO:0000256" key="2">
    <source>
        <dbReference type="ARBA" id="ARBA00022747"/>
    </source>
</evidence>
<dbReference type="Pfam" id="PF01420">
    <property type="entry name" value="Methylase_S"/>
    <property type="match status" value="2"/>
</dbReference>
<protein>
    <recommendedName>
        <fullName evidence="4">Type I restriction modification DNA specificity domain-containing protein</fullName>
    </recommendedName>
</protein>
<dbReference type="SUPFAM" id="SSF116734">
    <property type="entry name" value="DNA methylase specificity domain"/>
    <property type="match status" value="2"/>
</dbReference>
<dbReference type="REBASE" id="308154">
    <property type="entry name" value="S.FspGS03ORF2357P"/>
</dbReference>
<evidence type="ECO:0000313" key="5">
    <source>
        <dbReference type="EMBL" id="QBZ98845.1"/>
    </source>
</evidence>
<dbReference type="KEGG" id="fsn:GS03_02356"/>
<feature type="domain" description="Type I restriction modification DNA specificity" evidence="4">
    <location>
        <begin position="241"/>
        <end position="419"/>
    </location>
</feature>
<dbReference type="EMBL" id="CP038810">
    <property type="protein sequence ID" value="QBZ98845.1"/>
    <property type="molecule type" value="Genomic_DNA"/>
</dbReference>
<evidence type="ECO:0000256" key="1">
    <source>
        <dbReference type="ARBA" id="ARBA00010923"/>
    </source>
</evidence>
<comment type="similarity">
    <text evidence="1">Belongs to the type-I restriction system S methylase family.</text>
</comment>
<gene>
    <name evidence="5" type="ORF">GS03_02356</name>
</gene>
<dbReference type="InterPro" id="IPR051212">
    <property type="entry name" value="Type-I_RE_S_subunit"/>
</dbReference>
<dbReference type="Gene3D" id="3.90.220.20">
    <property type="entry name" value="DNA methylase specificity domains"/>
    <property type="match status" value="2"/>
</dbReference>
<dbReference type="AlphaFoldDB" id="A0A4P7PVW3"/>
<dbReference type="Proteomes" id="UP000296862">
    <property type="component" value="Chromosome"/>
</dbReference>
<evidence type="ECO:0000313" key="6">
    <source>
        <dbReference type="Proteomes" id="UP000296862"/>
    </source>
</evidence>